<evidence type="ECO:0000313" key="3">
    <source>
        <dbReference type="EMBL" id="AOX03860.1"/>
    </source>
</evidence>
<dbReference type="AlphaFoldDB" id="A0A1D8U1U1"/>
<reference evidence="4" key="1">
    <citation type="submission" date="2016-10" db="EMBL/GenBank/DDBJ databases">
        <title>Comparative genomics uncovers the prolific and rare metabolic potential of the cyanobacterial genus Moorea.</title>
        <authorList>
            <person name="Leao T."/>
            <person name="Castelao G."/>
            <person name="Korobeynikov A."/>
            <person name="Monroe E.A."/>
            <person name="Podell S."/>
            <person name="Glukhov E."/>
            <person name="Allen E."/>
            <person name="Gerwick W.H."/>
            <person name="Gerwick L."/>
        </authorList>
    </citation>
    <scope>NUCLEOTIDE SEQUENCE [LARGE SCALE GENOMIC DNA]</scope>
    <source>
        <strain evidence="4">PAL-8-15-08-1</strain>
    </source>
</reference>
<dbReference type="Pfam" id="PF06051">
    <property type="entry name" value="DUF928"/>
    <property type="match status" value="1"/>
</dbReference>
<protein>
    <recommendedName>
        <fullName evidence="5">DUF928 domain-containing protein</fullName>
    </recommendedName>
</protein>
<dbReference type="EMBL" id="CP017599">
    <property type="protein sequence ID" value="AOX03860.1"/>
    <property type="molecule type" value="Genomic_DNA"/>
</dbReference>
<dbReference type="Proteomes" id="UP000177870">
    <property type="component" value="Chromosome"/>
</dbReference>
<evidence type="ECO:0000256" key="2">
    <source>
        <dbReference type="SAM" id="SignalP"/>
    </source>
</evidence>
<name>A0A1D8U1U1_9CYAN</name>
<sequence length="265" mass="29895">MVKIKLLYGIAFALTTLSNYPAQAQLMESTGNRSESIAVEFKEPDYSGDAPSGRRRGTGSRGDCPMAVSETGGNLRVTPVIHKDSRGWTVNESPTIWVHVSYESESVERVLYGEFSLQDLTTQTKLAPKYLPVTLPSRSGVFSIPLPYSLEVGKWYRWYLILDCNSPDSFDNDSFLFIEGFLKRVELPEFKHQLDNKTSQKLITVYAKNGIWYDALNESAKLRCSNPQNSTFAEAWSRLLKAVELEEIAQESLICRESLSLTTRE</sequence>
<feature type="region of interest" description="Disordered" evidence="1">
    <location>
        <begin position="39"/>
        <end position="64"/>
    </location>
</feature>
<accession>A0A1D8U1U1</accession>
<evidence type="ECO:0000313" key="4">
    <source>
        <dbReference type="Proteomes" id="UP000177870"/>
    </source>
</evidence>
<gene>
    <name evidence="3" type="ORF">BJP34_34465</name>
</gene>
<feature type="chain" id="PRO_5009438934" description="DUF928 domain-containing protein" evidence="2">
    <location>
        <begin position="25"/>
        <end position="265"/>
    </location>
</feature>
<keyword evidence="2" id="KW-0732">Signal</keyword>
<organism evidence="3 4">
    <name type="scientific">Moorena producens PAL-8-15-08-1</name>
    <dbReference type="NCBI Taxonomy" id="1458985"/>
    <lineage>
        <taxon>Bacteria</taxon>
        <taxon>Bacillati</taxon>
        <taxon>Cyanobacteriota</taxon>
        <taxon>Cyanophyceae</taxon>
        <taxon>Coleofasciculales</taxon>
        <taxon>Coleofasciculaceae</taxon>
        <taxon>Moorena</taxon>
    </lineage>
</organism>
<dbReference type="OrthoDB" id="445469at2"/>
<proteinExistence type="predicted"/>
<evidence type="ECO:0008006" key="5">
    <source>
        <dbReference type="Google" id="ProtNLM"/>
    </source>
</evidence>
<dbReference type="STRING" id="1458985.BJP34_34465"/>
<evidence type="ECO:0000256" key="1">
    <source>
        <dbReference type="SAM" id="MobiDB-lite"/>
    </source>
</evidence>
<dbReference type="KEGG" id="mpro:BJP34_34465"/>
<feature type="signal peptide" evidence="2">
    <location>
        <begin position="1"/>
        <end position="24"/>
    </location>
</feature>
<dbReference type="RefSeq" id="WP_070396226.1">
    <property type="nucleotide sequence ID" value="NZ_CP017599.1"/>
</dbReference>
<dbReference type="InterPro" id="IPR010328">
    <property type="entry name" value="DUF928"/>
</dbReference>